<gene>
    <name evidence="2" type="ORF">SOMG_00831</name>
</gene>
<sequence>MLLMLMQGSLLYLCPSSPVVSKLTFLLLHADYQKAWFVLSNALEPGALIALIKRESKENRHCCSFLDPGRKSTPFHSFHGFLLPRFLWILWFLKFLNSLTRNGNGKLIQKINILLFFL</sequence>
<name>A0AAF0AVS3_9SCHI</name>
<dbReference type="Proteomes" id="UP001212411">
    <property type="component" value="Chromosome 1"/>
</dbReference>
<evidence type="ECO:0000313" key="2">
    <source>
        <dbReference type="EMBL" id="WBW72768.1"/>
    </source>
</evidence>
<dbReference type="RefSeq" id="XP_056037011.1">
    <property type="nucleotide sequence ID" value="XM_056179624.1"/>
</dbReference>
<dbReference type="AlphaFoldDB" id="A0AAF0AVS3"/>
<feature type="signal peptide" evidence="1">
    <location>
        <begin position="1"/>
        <end position="21"/>
    </location>
</feature>
<accession>A0AAF0AVS3</accession>
<keyword evidence="1" id="KW-0732">Signal</keyword>
<evidence type="ECO:0000313" key="3">
    <source>
        <dbReference type="Proteomes" id="UP001212411"/>
    </source>
</evidence>
<reference evidence="2 3" key="1">
    <citation type="journal article" date="2023" name="G3 (Bethesda)">
        <title>A high-quality reference genome for the fission yeast Schizosaccharomyces osmophilus.</title>
        <authorList>
            <person name="Jia G.S."/>
            <person name="Zhang W.C."/>
            <person name="Liang Y."/>
            <person name="Liu X.H."/>
            <person name="Rhind N."/>
            <person name="Pidoux A."/>
            <person name="Brysch-Herzberg M."/>
            <person name="Du L.L."/>
        </authorList>
    </citation>
    <scope>NUCLEOTIDE SEQUENCE [LARGE SCALE GENOMIC DNA]</scope>
    <source>
        <strain evidence="2 3">CBS 15793</strain>
    </source>
</reference>
<keyword evidence="3" id="KW-1185">Reference proteome</keyword>
<dbReference type="KEGG" id="som:SOMG_00831"/>
<evidence type="ECO:0000256" key="1">
    <source>
        <dbReference type="SAM" id="SignalP"/>
    </source>
</evidence>
<protein>
    <submittedName>
        <fullName evidence="2">Uncharacterized protein</fullName>
    </submittedName>
</protein>
<feature type="chain" id="PRO_5041948900" evidence="1">
    <location>
        <begin position="22"/>
        <end position="118"/>
    </location>
</feature>
<proteinExistence type="predicted"/>
<dbReference type="EMBL" id="CP115611">
    <property type="protein sequence ID" value="WBW72768.1"/>
    <property type="molecule type" value="Genomic_DNA"/>
</dbReference>
<organism evidence="2 3">
    <name type="scientific">Schizosaccharomyces osmophilus</name>
    <dbReference type="NCBI Taxonomy" id="2545709"/>
    <lineage>
        <taxon>Eukaryota</taxon>
        <taxon>Fungi</taxon>
        <taxon>Dikarya</taxon>
        <taxon>Ascomycota</taxon>
        <taxon>Taphrinomycotina</taxon>
        <taxon>Schizosaccharomycetes</taxon>
        <taxon>Schizosaccharomycetales</taxon>
        <taxon>Schizosaccharomycetaceae</taxon>
        <taxon>Schizosaccharomyces</taxon>
    </lineage>
</organism>
<dbReference type="GeneID" id="80874313"/>